<proteinExistence type="predicted"/>
<evidence type="ECO:0000313" key="1">
    <source>
        <dbReference type="EMBL" id="ACL08226.1"/>
    </source>
</evidence>
<dbReference type="KEGG" id="dvm:DvMF_1277"/>
<protein>
    <submittedName>
        <fullName evidence="1">Uncharacterized protein</fullName>
    </submittedName>
</protein>
<dbReference type="HOGENOM" id="CLU_1841933_0_0_7"/>
<dbReference type="eggNOG" id="ENOG50318CP">
    <property type="taxonomic scope" value="Bacteria"/>
</dbReference>
<dbReference type="EMBL" id="CP001197">
    <property type="protein sequence ID" value="ACL08226.1"/>
    <property type="molecule type" value="Genomic_DNA"/>
</dbReference>
<dbReference type="AlphaFoldDB" id="B8DLG4"/>
<gene>
    <name evidence="1" type="ordered locus">DvMF_1277</name>
</gene>
<name>B8DLG4_NITV9</name>
<accession>B8DLG4</accession>
<reference evidence="1" key="1">
    <citation type="submission" date="2008-10" db="EMBL/GenBank/DDBJ databases">
        <title>Complete sequence of Desulfovibrio vulgaris str. 'Miyazaki F'.</title>
        <authorList>
            <person name="Lucas S."/>
            <person name="Copeland A."/>
            <person name="Lapidus A."/>
            <person name="Glavina del Rio T."/>
            <person name="Dalin E."/>
            <person name="Tice H."/>
            <person name="Bruce D."/>
            <person name="Goodwin L."/>
            <person name="Pitluck S."/>
            <person name="Sims D."/>
            <person name="Brettin T."/>
            <person name="Detter J.C."/>
            <person name="Han C."/>
            <person name="Larimer F."/>
            <person name="Land M."/>
            <person name="Hauser L."/>
            <person name="Kyrpides N."/>
            <person name="Mikhailova N."/>
            <person name="Hazen T.C."/>
            <person name="Richardson P."/>
        </authorList>
    </citation>
    <scope>NUCLEOTIDE SEQUENCE</scope>
    <source>
        <strain evidence="1">Miyazaki F</strain>
    </source>
</reference>
<organism evidence="1">
    <name type="scientific">Nitratidesulfovibrio vulgaris (strain DSM 19637 / Miyazaki F)</name>
    <name type="common">Desulfovibrio vulgaris</name>
    <dbReference type="NCBI Taxonomy" id="883"/>
    <lineage>
        <taxon>Bacteria</taxon>
        <taxon>Pseudomonadati</taxon>
        <taxon>Thermodesulfobacteriota</taxon>
        <taxon>Desulfovibrionia</taxon>
        <taxon>Desulfovibrionales</taxon>
        <taxon>Desulfovibrionaceae</taxon>
        <taxon>Nitratidesulfovibrio</taxon>
    </lineage>
</organism>
<dbReference type="STRING" id="883.DvMF_1277"/>
<dbReference type="OrthoDB" id="9845232at2"/>
<sequence length="139" mass="14881">MFDAITAFLSPKPRLLSLAVVAVVLLVALAAVGVRCALVQAELRTEQAMHATTREQLAAAVTEGNRWAAVARQANATADAQAEYAAACIEREQKTATDAAARAAILSTVKPRPRTDAERQEVVDDATRMAAADRLNRPW</sequence>